<dbReference type="Proteomes" id="UP000316621">
    <property type="component" value="Chromosome 9"/>
</dbReference>
<evidence type="ECO:0000313" key="2">
    <source>
        <dbReference type="Proteomes" id="UP000316621"/>
    </source>
</evidence>
<accession>A0A4Y7KZV5</accession>
<dbReference type="AlphaFoldDB" id="A0A4Y7KZV5"/>
<organism evidence="1 2">
    <name type="scientific">Papaver somniferum</name>
    <name type="common">Opium poppy</name>
    <dbReference type="NCBI Taxonomy" id="3469"/>
    <lineage>
        <taxon>Eukaryota</taxon>
        <taxon>Viridiplantae</taxon>
        <taxon>Streptophyta</taxon>
        <taxon>Embryophyta</taxon>
        <taxon>Tracheophyta</taxon>
        <taxon>Spermatophyta</taxon>
        <taxon>Magnoliopsida</taxon>
        <taxon>Ranunculales</taxon>
        <taxon>Papaveraceae</taxon>
        <taxon>Papaveroideae</taxon>
        <taxon>Papaver</taxon>
    </lineage>
</organism>
<dbReference type="Gramene" id="RZC78824">
    <property type="protein sequence ID" value="RZC78824"/>
    <property type="gene ID" value="C5167_003034"/>
</dbReference>
<reference evidence="1 2" key="1">
    <citation type="journal article" date="2018" name="Science">
        <title>The opium poppy genome and morphinan production.</title>
        <authorList>
            <person name="Guo L."/>
            <person name="Winzer T."/>
            <person name="Yang X."/>
            <person name="Li Y."/>
            <person name="Ning Z."/>
            <person name="He Z."/>
            <person name="Teodor R."/>
            <person name="Lu Y."/>
            <person name="Bowser T.A."/>
            <person name="Graham I.A."/>
            <person name="Ye K."/>
        </authorList>
    </citation>
    <scope>NUCLEOTIDE SEQUENCE [LARGE SCALE GENOMIC DNA]</scope>
    <source>
        <strain evidence="2">cv. HN1</strain>
        <tissue evidence="1">Leaves</tissue>
    </source>
</reference>
<sequence length="59" mass="6699">MTYQPNYPSEQQCEIAHQENIYEQHGAVHQDYQYGFVNDGTRRQSFAGGFSGFSGGSFM</sequence>
<proteinExistence type="predicted"/>
<name>A0A4Y7KZV5_PAPSO</name>
<dbReference type="EMBL" id="CM010723">
    <property type="protein sequence ID" value="RZC78824.1"/>
    <property type="molecule type" value="Genomic_DNA"/>
</dbReference>
<keyword evidence="2" id="KW-1185">Reference proteome</keyword>
<protein>
    <submittedName>
        <fullName evidence="1">Uncharacterized protein</fullName>
    </submittedName>
</protein>
<gene>
    <name evidence="1" type="ORF">C5167_003034</name>
</gene>
<evidence type="ECO:0000313" key="1">
    <source>
        <dbReference type="EMBL" id="RZC78824.1"/>
    </source>
</evidence>